<gene>
    <name evidence="1" type="ORF">SE17_22575</name>
</gene>
<accession>A0A0P9CXY0</accession>
<comment type="caution">
    <text evidence="1">The sequence shown here is derived from an EMBL/GenBank/DDBJ whole genome shotgun (WGS) entry which is preliminary data.</text>
</comment>
<dbReference type="AlphaFoldDB" id="A0A0P9CXY0"/>
<dbReference type="PATRIC" id="fig|186479.3.peg.145"/>
<organism evidence="1 2">
    <name type="scientific">Kouleothrix aurantiaca</name>
    <dbReference type="NCBI Taxonomy" id="186479"/>
    <lineage>
        <taxon>Bacteria</taxon>
        <taxon>Bacillati</taxon>
        <taxon>Chloroflexota</taxon>
        <taxon>Chloroflexia</taxon>
        <taxon>Chloroflexales</taxon>
        <taxon>Roseiflexineae</taxon>
        <taxon>Roseiflexaceae</taxon>
        <taxon>Kouleothrix</taxon>
    </lineage>
</organism>
<keyword evidence="2" id="KW-1185">Reference proteome</keyword>
<dbReference type="EMBL" id="LJCR01001022">
    <property type="protein sequence ID" value="KPV51201.1"/>
    <property type="molecule type" value="Genomic_DNA"/>
</dbReference>
<sequence length="141" mass="15443">MPETTDQPAISQADVAAILAALRSEVRSQRIAQGQLEPAPLERDLQRSLDEIELYRVISAHWPLIGKTLPQRAIALVNKLVRRYLRWYINPIVEQQNAANAAITAALLAGIRLDAERRAQVAALRAARAGMNDANGKGSEA</sequence>
<dbReference type="Proteomes" id="UP000050509">
    <property type="component" value="Unassembled WGS sequence"/>
</dbReference>
<evidence type="ECO:0000313" key="1">
    <source>
        <dbReference type="EMBL" id="KPV51201.1"/>
    </source>
</evidence>
<reference evidence="1 2" key="1">
    <citation type="submission" date="2015-09" db="EMBL/GenBank/DDBJ databases">
        <title>Draft genome sequence of Kouleothrix aurantiaca JCM 19913.</title>
        <authorList>
            <person name="Hemp J."/>
        </authorList>
    </citation>
    <scope>NUCLEOTIDE SEQUENCE [LARGE SCALE GENOMIC DNA]</scope>
    <source>
        <strain evidence="1 2">COM-B</strain>
    </source>
</reference>
<name>A0A0P9CXY0_9CHLR</name>
<proteinExistence type="predicted"/>
<evidence type="ECO:0000313" key="2">
    <source>
        <dbReference type="Proteomes" id="UP000050509"/>
    </source>
</evidence>
<protein>
    <submittedName>
        <fullName evidence="1">Uncharacterized protein</fullName>
    </submittedName>
</protein>